<keyword evidence="5" id="KW-0732">Signal</keyword>
<feature type="chain" id="PRO_5010262692" evidence="5">
    <location>
        <begin position="23"/>
        <end position="495"/>
    </location>
</feature>
<feature type="domain" description="Sushi" evidence="6">
    <location>
        <begin position="104"/>
        <end position="161"/>
    </location>
</feature>
<dbReference type="Gene3D" id="2.10.70.10">
    <property type="entry name" value="Complement Module, domain 1"/>
    <property type="match status" value="1"/>
</dbReference>
<feature type="compositionally biased region" description="Polar residues" evidence="3">
    <location>
        <begin position="414"/>
        <end position="427"/>
    </location>
</feature>
<dbReference type="CDD" id="cd00033">
    <property type="entry name" value="CCP"/>
    <property type="match status" value="1"/>
</dbReference>
<keyword evidence="4" id="KW-0472">Membrane</keyword>
<feature type="region of interest" description="Disordered" evidence="3">
    <location>
        <begin position="259"/>
        <end position="330"/>
    </location>
</feature>
<evidence type="ECO:0000256" key="3">
    <source>
        <dbReference type="SAM" id="MobiDB-lite"/>
    </source>
</evidence>
<dbReference type="RefSeq" id="XP_013379201.1">
    <property type="nucleotide sequence ID" value="XM_013523747.1"/>
</dbReference>
<reference evidence="8" key="1">
    <citation type="submission" date="2025-08" db="UniProtKB">
        <authorList>
            <consortium name="RefSeq"/>
        </authorList>
    </citation>
    <scope>IDENTIFICATION</scope>
    <source>
        <tissue evidence="8">Gonads</tissue>
    </source>
</reference>
<sequence>MKYSLPWLSLTIYLLLTDDGTPVRPGERGKRTRAACSNYFYEDIHKKCTLCELCGARDILAGSSSPNIVDHGCTGPSSSPQWCKAETGTKPICTKLKDVPNGSIECRQEREDLILPGTVCTLTCDPGYRPVQNNLTTQCSIQSSQRSVEAAWSRTLPECVLIPVTEAVSTTEKAPMASTTTAMVQSDEIGFNTKTSQPLRLSDFWFIIPISVLLLVVIVLPAVVIMKKYDCLKNCPLKKSELTEVIVIHDCDPDVICHGNSGNQSDTGSCSKEARKVDNKAGSSGSESESESNDSGLSSDLSHQDQRTPMEHDEIGTIPASPPEQDDWTEDDEDLFNFLDNLGSLSNSRTSVDVKYPVEEGFCPGGGRYQARNPIEHSFYSSQVSAGAVSSFPSRQPLRKEGHGVLESLDPLSNLPSRQPPSGNSHPSEFPIDEDDETTLLKKAHNSDGTTKNKIALETLTQPVELLSLLEKEYGDEDAEDGINKTVDEGDDEDS</sequence>
<evidence type="ECO:0000256" key="5">
    <source>
        <dbReference type="SAM" id="SignalP"/>
    </source>
</evidence>
<dbReference type="InterPro" id="IPR035976">
    <property type="entry name" value="Sushi/SCR/CCP_sf"/>
</dbReference>
<evidence type="ECO:0000259" key="6">
    <source>
        <dbReference type="PROSITE" id="PS50923"/>
    </source>
</evidence>
<feature type="region of interest" description="Disordered" evidence="3">
    <location>
        <begin position="385"/>
        <end position="454"/>
    </location>
</feature>
<evidence type="ECO:0000256" key="1">
    <source>
        <dbReference type="ARBA" id="ARBA00023157"/>
    </source>
</evidence>
<dbReference type="InterPro" id="IPR000436">
    <property type="entry name" value="Sushi_SCR_CCP_dom"/>
</dbReference>
<proteinExistence type="predicted"/>
<comment type="caution">
    <text evidence="2">Lacks conserved residue(s) required for the propagation of feature annotation.</text>
</comment>
<keyword evidence="7" id="KW-1185">Reference proteome</keyword>
<keyword evidence="4" id="KW-0812">Transmembrane</keyword>
<dbReference type="SMART" id="SM00032">
    <property type="entry name" value="CCP"/>
    <property type="match status" value="1"/>
</dbReference>
<dbReference type="Pfam" id="PF00084">
    <property type="entry name" value="Sushi"/>
    <property type="match status" value="1"/>
</dbReference>
<protein>
    <submittedName>
        <fullName evidence="8">Uncharacterized protein LOC106150764 isoform X2</fullName>
    </submittedName>
</protein>
<feature type="signal peptide" evidence="5">
    <location>
        <begin position="1"/>
        <end position="22"/>
    </location>
</feature>
<feature type="transmembrane region" description="Helical" evidence="4">
    <location>
        <begin position="204"/>
        <end position="225"/>
    </location>
</feature>
<dbReference type="GeneID" id="106150764"/>
<accession>A0A1S3H142</accession>
<keyword evidence="2" id="KW-0768">Sushi</keyword>
<name>A0A1S3H142_LINAN</name>
<gene>
    <name evidence="8" type="primary">LOC106150764</name>
</gene>
<dbReference type="PROSITE" id="PS50923">
    <property type="entry name" value="SUSHI"/>
    <property type="match status" value="1"/>
</dbReference>
<evidence type="ECO:0000313" key="8">
    <source>
        <dbReference type="RefSeq" id="XP_013379201.1"/>
    </source>
</evidence>
<keyword evidence="4" id="KW-1133">Transmembrane helix</keyword>
<feature type="compositionally biased region" description="Low complexity" evidence="3">
    <location>
        <begin position="282"/>
        <end position="301"/>
    </location>
</feature>
<evidence type="ECO:0000313" key="7">
    <source>
        <dbReference type="Proteomes" id="UP000085678"/>
    </source>
</evidence>
<feature type="compositionally biased region" description="Polar residues" evidence="3">
    <location>
        <begin position="260"/>
        <end position="270"/>
    </location>
</feature>
<dbReference type="SUPFAM" id="SSF57535">
    <property type="entry name" value="Complement control module/SCR domain"/>
    <property type="match status" value="1"/>
</dbReference>
<organism evidence="7 8">
    <name type="scientific">Lingula anatina</name>
    <name type="common">Brachiopod</name>
    <name type="synonym">Lingula unguis</name>
    <dbReference type="NCBI Taxonomy" id="7574"/>
    <lineage>
        <taxon>Eukaryota</taxon>
        <taxon>Metazoa</taxon>
        <taxon>Spiralia</taxon>
        <taxon>Lophotrochozoa</taxon>
        <taxon>Brachiopoda</taxon>
        <taxon>Linguliformea</taxon>
        <taxon>Lingulata</taxon>
        <taxon>Lingulida</taxon>
        <taxon>Linguloidea</taxon>
        <taxon>Lingulidae</taxon>
        <taxon>Lingula</taxon>
    </lineage>
</organism>
<evidence type="ECO:0000256" key="2">
    <source>
        <dbReference type="PROSITE-ProRule" id="PRU00302"/>
    </source>
</evidence>
<dbReference type="Proteomes" id="UP000085678">
    <property type="component" value="Unplaced"/>
</dbReference>
<dbReference type="AlphaFoldDB" id="A0A1S3H142"/>
<evidence type="ECO:0000256" key="4">
    <source>
        <dbReference type="SAM" id="Phobius"/>
    </source>
</evidence>
<feature type="compositionally biased region" description="Basic and acidic residues" evidence="3">
    <location>
        <begin position="302"/>
        <end position="315"/>
    </location>
</feature>
<feature type="region of interest" description="Disordered" evidence="3">
    <location>
        <begin position="473"/>
        <end position="495"/>
    </location>
</feature>
<keyword evidence="1" id="KW-1015">Disulfide bond</keyword>